<evidence type="ECO:0000313" key="4">
    <source>
        <dbReference type="Proteomes" id="UP000243876"/>
    </source>
</evidence>
<evidence type="ECO:0000259" key="2">
    <source>
        <dbReference type="SMART" id="SM01083"/>
    </source>
</evidence>
<feature type="compositionally biased region" description="Gly residues" evidence="1">
    <location>
        <begin position="399"/>
        <end position="409"/>
    </location>
</feature>
<feature type="compositionally biased region" description="Basic residues" evidence="1">
    <location>
        <begin position="51"/>
        <end position="62"/>
    </location>
</feature>
<feature type="compositionally biased region" description="Basic and acidic residues" evidence="1">
    <location>
        <begin position="330"/>
        <end position="341"/>
    </location>
</feature>
<feature type="region of interest" description="Disordered" evidence="1">
    <location>
        <begin position="36"/>
        <end position="120"/>
    </location>
</feature>
<feature type="compositionally biased region" description="Basic and acidic residues" evidence="1">
    <location>
        <begin position="386"/>
        <end position="398"/>
    </location>
</feature>
<feature type="region of interest" description="Disordered" evidence="1">
    <location>
        <begin position="354"/>
        <end position="430"/>
    </location>
</feature>
<dbReference type="InterPro" id="IPR039875">
    <property type="entry name" value="LENG1-like"/>
</dbReference>
<feature type="compositionally biased region" description="Low complexity" evidence="1">
    <location>
        <begin position="270"/>
        <end position="279"/>
    </location>
</feature>
<accession>A0A0D6EHN3</accession>
<feature type="compositionally biased region" description="Basic and acidic residues" evidence="1">
    <location>
        <begin position="410"/>
        <end position="430"/>
    </location>
</feature>
<dbReference type="InterPro" id="IPR019339">
    <property type="entry name" value="CIR_N_dom"/>
</dbReference>
<feature type="region of interest" description="Disordered" evidence="1">
    <location>
        <begin position="243"/>
        <end position="341"/>
    </location>
</feature>
<keyword evidence="4" id="KW-1185">Reference proteome</keyword>
<dbReference type="OrthoDB" id="2159131at2759"/>
<organism evidence="3 4">
    <name type="scientific">Sporidiobolus salmonicolor</name>
    <name type="common">Yeast-like fungus</name>
    <name type="synonym">Sporobolomyces salmonicolor</name>
    <dbReference type="NCBI Taxonomy" id="5005"/>
    <lineage>
        <taxon>Eukaryota</taxon>
        <taxon>Fungi</taxon>
        <taxon>Dikarya</taxon>
        <taxon>Basidiomycota</taxon>
        <taxon>Pucciniomycotina</taxon>
        <taxon>Microbotryomycetes</taxon>
        <taxon>Sporidiobolales</taxon>
        <taxon>Sporidiobolaceae</taxon>
        <taxon>Sporobolomyces</taxon>
    </lineage>
</organism>
<feature type="compositionally biased region" description="Basic and acidic residues" evidence="1">
    <location>
        <begin position="196"/>
        <end position="225"/>
    </location>
</feature>
<evidence type="ECO:0000256" key="1">
    <source>
        <dbReference type="SAM" id="MobiDB-lite"/>
    </source>
</evidence>
<gene>
    <name evidence="3" type="primary">SPOSA6832_00961</name>
</gene>
<dbReference type="AlphaFoldDB" id="A0A0D6EHN3"/>
<feature type="compositionally biased region" description="Low complexity" evidence="1">
    <location>
        <begin position="358"/>
        <end position="369"/>
    </location>
</feature>
<protein>
    <submittedName>
        <fullName evidence="3">SPOSA6832_00961-mRNA-1:cds</fullName>
    </submittedName>
</protein>
<proteinExistence type="predicted"/>
<dbReference type="EMBL" id="CENE01000003">
    <property type="protein sequence ID" value="CEQ39416.1"/>
    <property type="molecule type" value="Genomic_DNA"/>
</dbReference>
<evidence type="ECO:0000313" key="3">
    <source>
        <dbReference type="EMBL" id="CEQ39416.1"/>
    </source>
</evidence>
<feature type="domain" description="CBF1-interacting co-repressor CIR N-terminal" evidence="2">
    <location>
        <begin position="10"/>
        <end position="46"/>
    </location>
</feature>
<feature type="compositionally biased region" description="Low complexity" evidence="1">
    <location>
        <begin position="311"/>
        <end position="327"/>
    </location>
</feature>
<dbReference type="PANTHER" id="PTHR22093:SF0">
    <property type="entry name" value="LEUKOCYTE RECEPTOR CLUSTER MEMBER 1"/>
    <property type="match status" value="1"/>
</dbReference>
<sequence>MPIKLLQHKSWHVYSQENIARVKRDEALAAAQEDAEEQRTLLADSEARLDRMRRKADKKRRRDRDDEGEKALDRQLKGKDKERERDEDGEEVRVRAEVVKPDGSAKGKERDDSGHSMMTGGHVNFWAELEAGRSSYFSADGLEVLTKLFHQSGQPSQAKLEARLKKVVEQEPDDSLTKVYLAKKGEGEPKGWYATEDGKTERERKEGVEATLERAYRDNETKRMTDPLALMNSYLQRRSDILSGKPIASARLPSSRDRYITPSSSSYADTPRSSSSRLTTTREDDLEPVVASLLGPKRRRGDPFPPPSAPPAASSSSSRSPASTLSSKLLDPHAEAATRVSAERVRAAALLAERRRAAMSSAASSVGSATPRSEWGAQEGGYGMFNREEARAARERRSGGAGGGGGGWGEQKRRRDERERGGWERDGRRG</sequence>
<name>A0A0D6EHN3_SPOSA</name>
<dbReference type="SMART" id="SM01083">
    <property type="entry name" value="Cir_N"/>
    <property type="match status" value="1"/>
</dbReference>
<feature type="region of interest" description="Disordered" evidence="1">
    <location>
        <begin position="188"/>
        <end position="227"/>
    </location>
</feature>
<feature type="compositionally biased region" description="Basic and acidic residues" evidence="1">
    <location>
        <begin position="63"/>
        <end position="114"/>
    </location>
</feature>
<dbReference type="Proteomes" id="UP000243876">
    <property type="component" value="Unassembled WGS sequence"/>
</dbReference>
<dbReference type="PANTHER" id="PTHR22093">
    <property type="entry name" value="LEUKOCYTE RECEPTOR CLUSTER LRC MEMBER 1"/>
    <property type="match status" value="1"/>
</dbReference>
<reference evidence="4" key="1">
    <citation type="submission" date="2015-02" db="EMBL/GenBank/DDBJ databases">
        <authorList>
            <person name="Gon?alves P."/>
        </authorList>
    </citation>
    <scope>NUCLEOTIDE SEQUENCE [LARGE SCALE GENOMIC DNA]</scope>
</reference>